<dbReference type="InterPro" id="IPR007110">
    <property type="entry name" value="Ig-like_dom"/>
</dbReference>
<dbReference type="InterPro" id="IPR003599">
    <property type="entry name" value="Ig_sub"/>
</dbReference>
<dbReference type="GO" id="GO:0007166">
    <property type="term" value="P:cell surface receptor signaling pathway"/>
    <property type="evidence" value="ECO:0007669"/>
    <property type="project" value="TreeGrafter"/>
</dbReference>
<protein>
    <submittedName>
        <fullName evidence="5">Fc receptor-like protein 2</fullName>
    </submittedName>
</protein>
<dbReference type="InterPro" id="IPR050488">
    <property type="entry name" value="Ig_Fc_receptor"/>
</dbReference>
<name>A0A6P8GS02_CLUHA</name>
<dbReference type="KEGG" id="char:105897110"/>
<dbReference type="GO" id="GO:0004888">
    <property type="term" value="F:transmembrane signaling receptor activity"/>
    <property type="evidence" value="ECO:0007669"/>
    <property type="project" value="TreeGrafter"/>
</dbReference>
<reference evidence="5" key="1">
    <citation type="submission" date="2025-08" db="UniProtKB">
        <authorList>
            <consortium name="RefSeq"/>
        </authorList>
    </citation>
    <scope>IDENTIFICATION</scope>
</reference>
<dbReference type="SUPFAM" id="SSF48726">
    <property type="entry name" value="Immunoglobulin"/>
    <property type="match status" value="3"/>
</dbReference>
<feature type="domain" description="Ig-like" evidence="3">
    <location>
        <begin position="10"/>
        <end position="128"/>
    </location>
</feature>
<dbReference type="PROSITE" id="PS50835">
    <property type="entry name" value="IG_LIKE"/>
    <property type="match status" value="3"/>
</dbReference>
<dbReference type="PANTHER" id="PTHR11481">
    <property type="entry name" value="IMMUNOGLOBULIN FC RECEPTOR"/>
    <property type="match status" value="1"/>
</dbReference>
<dbReference type="SMART" id="SM00409">
    <property type="entry name" value="IG"/>
    <property type="match status" value="3"/>
</dbReference>
<dbReference type="Pfam" id="PF13927">
    <property type="entry name" value="Ig_3"/>
    <property type="match status" value="1"/>
</dbReference>
<dbReference type="InterPro" id="IPR003598">
    <property type="entry name" value="Ig_sub2"/>
</dbReference>
<dbReference type="OrthoDB" id="6151406at2759"/>
<accession>A0A6P8GS02</accession>
<proteinExistence type="predicted"/>
<evidence type="ECO:0000313" key="5">
    <source>
        <dbReference type="RefSeq" id="XP_031440616.1"/>
    </source>
</evidence>
<dbReference type="InterPro" id="IPR036179">
    <property type="entry name" value="Ig-like_dom_sf"/>
</dbReference>
<keyword evidence="2" id="KW-1015">Disulfide bond</keyword>
<sequence>MFEIEIHFNPKAVATPLSNWTNIFIEKPNPVLRGPSQTWLTEGDSVTLSCEVRGSNTGWRFHWYKTAPYSPELVHVLHEKREYSLQLVSDSISGAGGSYTLSPAVLRHTGVYVCRAERGEPAYHTEFSQPQPLWVTGLFPASSVVASPNTNQHFTLDYLSLSCERSGNSTGWRLIWFSKSTVCDMCPSGWTSETGSTCITRSASSSDSGVYWCQSESGEQSNPVNITVHDGNVILESPAHPVTEGDPLTLRCRYRYKPSNISADFYKDGTLLQTSTTREMTIPAVSESHEGVYKCRNPEKGESPESWVTVRGWKG</sequence>
<dbReference type="RefSeq" id="XP_031440616.1">
    <property type="nucleotide sequence ID" value="XM_031584756.1"/>
</dbReference>
<keyword evidence="1" id="KW-0732">Signal</keyword>
<feature type="domain" description="Ig-like" evidence="3">
    <location>
        <begin position="223"/>
        <end position="296"/>
    </location>
</feature>
<dbReference type="PANTHER" id="PTHR11481:SF64">
    <property type="entry name" value="FC RECEPTOR-LIKE PROTEIN 4"/>
    <property type="match status" value="1"/>
</dbReference>
<dbReference type="Gene3D" id="2.60.40.10">
    <property type="entry name" value="Immunoglobulins"/>
    <property type="match status" value="3"/>
</dbReference>
<dbReference type="GeneID" id="105897110"/>
<dbReference type="GO" id="GO:0006955">
    <property type="term" value="P:immune response"/>
    <property type="evidence" value="ECO:0007669"/>
    <property type="project" value="TreeGrafter"/>
</dbReference>
<dbReference type="SMART" id="SM00408">
    <property type="entry name" value="IGc2"/>
    <property type="match status" value="2"/>
</dbReference>
<evidence type="ECO:0000256" key="2">
    <source>
        <dbReference type="ARBA" id="ARBA00023157"/>
    </source>
</evidence>
<dbReference type="AlphaFoldDB" id="A0A6P8GS02"/>
<evidence type="ECO:0000259" key="3">
    <source>
        <dbReference type="PROSITE" id="PS50835"/>
    </source>
</evidence>
<dbReference type="Pfam" id="PF13895">
    <property type="entry name" value="Ig_2"/>
    <property type="match status" value="1"/>
</dbReference>
<dbReference type="InterPro" id="IPR013783">
    <property type="entry name" value="Ig-like_fold"/>
</dbReference>
<dbReference type="GO" id="GO:0009897">
    <property type="term" value="C:external side of plasma membrane"/>
    <property type="evidence" value="ECO:0007669"/>
    <property type="project" value="TreeGrafter"/>
</dbReference>
<organism evidence="4 5">
    <name type="scientific">Clupea harengus</name>
    <name type="common">Atlantic herring</name>
    <dbReference type="NCBI Taxonomy" id="7950"/>
    <lineage>
        <taxon>Eukaryota</taxon>
        <taxon>Metazoa</taxon>
        <taxon>Chordata</taxon>
        <taxon>Craniata</taxon>
        <taxon>Vertebrata</taxon>
        <taxon>Euteleostomi</taxon>
        <taxon>Actinopterygii</taxon>
        <taxon>Neopterygii</taxon>
        <taxon>Teleostei</taxon>
        <taxon>Clupei</taxon>
        <taxon>Clupeiformes</taxon>
        <taxon>Clupeoidei</taxon>
        <taxon>Clupeidae</taxon>
        <taxon>Clupea</taxon>
    </lineage>
</organism>
<evidence type="ECO:0000256" key="1">
    <source>
        <dbReference type="ARBA" id="ARBA00022729"/>
    </source>
</evidence>
<keyword evidence="4" id="KW-1185">Reference proteome</keyword>
<evidence type="ECO:0000313" key="4">
    <source>
        <dbReference type="Proteomes" id="UP000515152"/>
    </source>
</evidence>
<gene>
    <name evidence="5" type="primary">LOC105897110</name>
</gene>
<dbReference type="Proteomes" id="UP000515152">
    <property type="component" value="Chromosome 18"/>
</dbReference>
<feature type="domain" description="Ig-like" evidence="3">
    <location>
        <begin position="140"/>
        <end position="218"/>
    </location>
</feature>